<accession>A0A7C4CCN5</accession>
<dbReference type="HAMAP" id="MF_01400">
    <property type="entry name" value="MsrB"/>
    <property type="match status" value="1"/>
</dbReference>
<dbReference type="Gene3D" id="2.170.150.20">
    <property type="entry name" value="Peptide methionine sulfoxide reductase"/>
    <property type="match status" value="1"/>
</dbReference>
<dbReference type="GO" id="GO:0005737">
    <property type="term" value="C:cytoplasm"/>
    <property type="evidence" value="ECO:0007669"/>
    <property type="project" value="TreeGrafter"/>
</dbReference>
<feature type="binding site" evidence="6">
    <location>
        <position position="96"/>
    </location>
    <ligand>
        <name>Zn(2+)</name>
        <dbReference type="ChEBI" id="CHEBI:29105"/>
    </ligand>
</feature>
<evidence type="ECO:0000256" key="6">
    <source>
        <dbReference type="HAMAP-Rule" id="MF_01400"/>
    </source>
</evidence>
<sequence>MTKVIRTDSEWRQILAPEQFRVTRMRGTEPPFCGNLHPGAEPGIYACVGCGLPLFSSAARFESGTGWPSFFAPFASENIVEHDDSSHGMVRTELLCVLCDAHLGHVFSDGPPPTGLRYCLNSAALVFVPGQTG</sequence>
<keyword evidence="4 6" id="KW-0560">Oxidoreductase</keyword>
<evidence type="ECO:0000313" key="8">
    <source>
        <dbReference type="EMBL" id="HGK27404.1"/>
    </source>
</evidence>
<dbReference type="InterPro" id="IPR028427">
    <property type="entry name" value="Met_Sox_Rdtase_MsrB"/>
</dbReference>
<evidence type="ECO:0000256" key="3">
    <source>
        <dbReference type="ARBA" id="ARBA00022833"/>
    </source>
</evidence>
<dbReference type="GO" id="GO:0008270">
    <property type="term" value="F:zinc ion binding"/>
    <property type="evidence" value="ECO:0007669"/>
    <property type="project" value="UniProtKB-UniRule"/>
</dbReference>
<proteinExistence type="inferred from homology"/>
<dbReference type="GO" id="GO:0033743">
    <property type="term" value="F:peptide-methionine (R)-S-oxide reductase activity"/>
    <property type="evidence" value="ECO:0007669"/>
    <property type="project" value="UniProtKB-UniRule"/>
</dbReference>
<dbReference type="EMBL" id="DSUT01000011">
    <property type="protein sequence ID" value="HGK27404.1"/>
    <property type="molecule type" value="Genomic_DNA"/>
</dbReference>
<dbReference type="Pfam" id="PF01641">
    <property type="entry name" value="SelR"/>
    <property type="match status" value="1"/>
</dbReference>
<feature type="binding site" evidence="6">
    <location>
        <position position="99"/>
    </location>
    <ligand>
        <name>Zn(2+)</name>
        <dbReference type="ChEBI" id="CHEBI:29105"/>
    </ligand>
</feature>
<dbReference type="InterPro" id="IPR011057">
    <property type="entry name" value="Mss4-like_sf"/>
</dbReference>
<organism evidence="8">
    <name type="scientific">candidate division WOR-3 bacterium</name>
    <dbReference type="NCBI Taxonomy" id="2052148"/>
    <lineage>
        <taxon>Bacteria</taxon>
        <taxon>Bacteria division WOR-3</taxon>
    </lineage>
</organism>
<dbReference type="PANTHER" id="PTHR10173">
    <property type="entry name" value="METHIONINE SULFOXIDE REDUCTASE"/>
    <property type="match status" value="1"/>
</dbReference>
<evidence type="ECO:0000256" key="5">
    <source>
        <dbReference type="ARBA" id="ARBA00048488"/>
    </source>
</evidence>
<keyword evidence="3 6" id="KW-0862">Zinc</keyword>
<dbReference type="GO" id="GO:0030091">
    <property type="term" value="P:protein repair"/>
    <property type="evidence" value="ECO:0007669"/>
    <property type="project" value="InterPro"/>
</dbReference>
<reference evidence="8" key="1">
    <citation type="journal article" date="2020" name="mSystems">
        <title>Genome- and Community-Level Interaction Insights into Carbon Utilization and Element Cycling Functions of Hydrothermarchaeota in Hydrothermal Sediment.</title>
        <authorList>
            <person name="Zhou Z."/>
            <person name="Liu Y."/>
            <person name="Xu W."/>
            <person name="Pan J."/>
            <person name="Luo Z.H."/>
            <person name="Li M."/>
        </authorList>
    </citation>
    <scope>NUCLEOTIDE SEQUENCE [LARGE SCALE GENOMIC DNA]</scope>
    <source>
        <strain evidence="8">SpSt-488</strain>
    </source>
</reference>
<feature type="domain" description="MsrB" evidence="7">
    <location>
        <begin position="8"/>
        <end position="130"/>
    </location>
</feature>
<evidence type="ECO:0000256" key="2">
    <source>
        <dbReference type="ARBA" id="ARBA00022723"/>
    </source>
</evidence>
<dbReference type="AlphaFoldDB" id="A0A7C4CCN5"/>
<keyword evidence="2 6" id="KW-0479">Metal-binding</keyword>
<dbReference type="SUPFAM" id="SSF51316">
    <property type="entry name" value="Mss4-like"/>
    <property type="match status" value="1"/>
</dbReference>
<dbReference type="InterPro" id="IPR002579">
    <property type="entry name" value="Met_Sox_Rdtase_MsrB_dom"/>
</dbReference>
<comment type="similarity">
    <text evidence="1 6">Belongs to the MsrB Met sulfoxide reductase family.</text>
</comment>
<evidence type="ECO:0000256" key="1">
    <source>
        <dbReference type="ARBA" id="ARBA00007174"/>
    </source>
</evidence>
<name>A0A7C4CCN5_UNCW3</name>
<comment type="cofactor">
    <cofactor evidence="6">
        <name>Zn(2+)</name>
        <dbReference type="ChEBI" id="CHEBI:29105"/>
    </cofactor>
    <text evidence="6">Binds 1 zinc ion per subunit. The zinc ion is important for the structural integrity of the protein.</text>
</comment>
<dbReference type="GO" id="GO:0006979">
    <property type="term" value="P:response to oxidative stress"/>
    <property type="evidence" value="ECO:0007669"/>
    <property type="project" value="InterPro"/>
</dbReference>
<dbReference type="PROSITE" id="PS51790">
    <property type="entry name" value="MSRB"/>
    <property type="match status" value="1"/>
</dbReference>
<comment type="catalytic activity">
    <reaction evidence="5 6">
        <text>L-methionyl-[protein] + [thioredoxin]-disulfide + H2O = L-methionyl-(R)-S-oxide-[protein] + [thioredoxin]-dithiol</text>
        <dbReference type="Rhea" id="RHEA:24164"/>
        <dbReference type="Rhea" id="RHEA-COMP:10698"/>
        <dbReference type="Rhea" id="RHEA-COMP:10700"/>
        <dbReference type="Rhea" id="RHEA-COMP:12313"/>
        <dbReference type="Rhea" id="RHEA-COMP:12314"/>
        <dbReference type="ChEBI" id="CHEBI:15377"/>
        <dbReference type="ChEBI" id="CHEBI:16044"/>
        <dbReference type="ChEBI" id="CHEBI:29950"/>
        <dbReference type="ChEBI" id="CHEBI:45764"/>
        <dbReference type="ChEBI" id="CHEBI:50058"/>
        <dbReference type="EC" id="1.8.4.12"/>
    </reaction>
</comment>
<comment type="caution">
    <text evidence="8">The sequence shown here is derived from an EMBL/GenBank/DDBJ whole genome shotgun (WGS) entry which is preliminary data.</text>
</comment>
<feature type="active site" description="Nucleophile" evidence="6">
    <location>
        <position position="119"/>
    </location>
</feature>
<feature type="binding site" evidence="6">
    <location>
        <position position="47"/>
    </location>
    <ligand>
        <name>Zn(2+)</name>
        <dbReference type="ChEBI" id="CHEBI:29105"/>
    </ligand>
</feature>
<evidence type="ECO:0000259" key="7">
    <source>
        <dbReference type="PROSITE" id="PS51790"/>
    </source>
</evidence>
<evidence type="ECO:0000256" key="4">
    <source>
        <dbReference type="ARBA" id="ARBA00023002"/>
    </source>
</evidence>
<dbReference type="EC" id="1.8.4.12" evidence="6"/>
<gene>
    <name evidence="6 8" type="primary">msrB</name>
    <name evidence="8" type="ORF">ENS41_00420</name>
</gene>
<protein>
    <recommendedName>
        <fullName evidence="6">Peptide methionine sulfoxide reductase MsrB</fullName>
        <ecNumber evidence="6">1.8.4.12</ecNumber>
    </recommendedName>
    <alternativeName>
        <fullName evidence="6">Peptide-methionine (R)-S-oxide reductase</fullName>
    </alternativeName>
</protein>
<dbReference type="PANTHER" id="PTHR10173:SF52">
    <property type="entry name" value="METHIONINE-R-SULFOXIDE REDUCTASE B1"/>
    <property type="match status" value="1"/>
</dbReference>
<dbReference type="FunFam" id="2.170.150.20:FF:000001">
    <property type="entry name" value="Peptide methionine sulfoxide reductase MsrB"/>
    <property type="match status" value="1"/>
</dbReference>
<feature type="binding site" evidence="6">
    <location>
        <position position="50"/>
    </location>
    <ligand>
        <name>Zn(2+)</name>
        <dbReference type="ChEBI" id="CHEBI:29105"/>
    </ligand>
</feature>
<dbReference type="NCBIfam" id="TIGR00357">
    <property type="entry name" value="peptide-methionine (R)-S-oxide reductase MsrB"/>
    <property type="match status" value="1"/>
</dbReference>